<dbReference type="OMA" id="GPEITIY"/>
<dbReference type="VEuPathDB" id="ToxoDB:NCLIV_058840"/>
<reference evidence="2" key="1">
    <citation type="journal article" date="2008" name="Vaccine">
        <title>Evaluation of recombinant proteins of Neospora caninum as vaccine candidates (in a mouse model).</title>
        <authorList>
            <person name="Ellis J."/>
            <person name="Miller C."/>
            <person name="Quinn H."/>
            <person name="Ryce C."/>
            <person name="Reichel M.P."/>
        </authorList>
    </citation>
    <scope>NUCLEOTIDE SEQUENCE</scope>
    <source>
        <strain evidence="2">Nc-Liverpool</strain>
    </source>
</reference>
<evidence type="ECO:0000256" key="1">
    <source>
        <dbReference type="SAM" id="MobiDB-lite"/>
    </source>
</evidence>
<protein>
    <submittedName>
        <fullName evidence="2">24B</fullName>
    </submittedName>
</protein>
<reference evidence="2" key="2">
    <citation type="submission" date="2008-09" db="EMBL/GenBank/DDBJ databases">
        <authorList>
            <person name="Ellis J.T."/>
            <person name="Ryce C."/>
        </authorList>
    </citation>
    <scope>NUCLEOTIDE SEQUENCE</scope>
    <source>
        <strain evidence="2">Nc-Liverpool</strain>
    </source>
</reference>
<dbReference type="AlphaFoldDB" id="B6UV55"/>
<name>B6UV55_NEOCA</name>
<evidence type="ECO:0000313" key="2">
    <source>
        <dbReference type="EMBL" id="ACJ05629.1"/>
    </source>
</evidence>
<sequence length="242" mass="26656">MDPKVESQTNVPSGAEAEQPKAGEAQATVENGNTSAPDAQVKSQASSEDVVAQSSEDFSGKLQANSGIVSFGDSAAGSGAFNSMDVQNFLQRYATSKMFGVPPHFFQSRESLRVWGADHLTDPMVQPYEKDDQNLPNPFHVSLPGYSPSLCKYVLTKGEKPPRDPLLGPEITIYPPTWIPHWEPDPNFKPQAYNFNWEENGTFQMERLPYAKAVFDPADGSAHGMYKQAYPYTAYPYGVPRV</sequence>
<gene>
    <name evidence="2" type="primary">24B</name>
</gene>
<accession>B6UV55</accession>
<organism evidence="2">
    <name type="scientific">Neospora caninum</name>
    <name type="common">Coccidian parasite</name>
    <dbReference type="NCBI Taxonomy" id="29176"/>
    <lineage>
        <taxon>Eukaryota</taxon>
        <taxon>Sar</taxon>
        <taxon>Alveolata</taxon>
        <taxon>Apicomplexa</taxon>
        <taxon>Conoidasida</taxon>
        <taxon>Coccidia</taxon>
        <taxon>Eucoccidiorida</taxon>
        <taxon>Eimeriorina</taxon>
        <taxon>Sarcocystidae</taxon>
        <taxon>Neospora</taxon>
    </lineage>
</organism>
<dbReference type="EMBL" id="FJ211062">
    <property type="protein sequence ID" value="ACJ05629.1"/>
    <property type="molecule type" value="Genomic_DNA"/>
</dbReference>
<proteinExistence type="predicted"/>
<feature type="region of interest" description="Disordered" evidence="1">
    <location>
        <begin position="1"/>
        <end position="57"/>
    </location>
</feature>
<feature type="compositionally biased region" description="Polar residues" evidence="1">
    <location>
        <begin position="1"/>
        <end position="12"/>
    </location>
</feature>
<feature type="compositionally biased region" description="Polar residues" evidence="1">
    <location>
        <begin position="28"/>
        <end position="57"/>
    </location>
</feature>